<proteinExistence type="predicted"/>
<evidence type="ECO:0000313" key="2">
    <source>
        <dbReference type="Proteomes" id="UP000610459"/>
    </source>
</evidence>
<comment type="caution">
    <text evidence="1">The sequence shown here is derived from an EMBL/GenBank/DDBJ whole genome shotgun (WGS) entry which is preliminary data.</text>
</comment>
<protein>
    <submittedName>
        <fullName evidence="1">Uncharacterized protein</fullName>
    </submittedName>
</protein>
<dbReference type="Proteomes" id="UP000610459">
    <property type="component" value="Unassembled WGS sequence"/>
</dbReference>
<organism evidence="1 2">
    <name type="scientific">Enterobacter agglomerans</name>
    <name type="common">Erwinia herbicola</name>
    <name type="synonym">Pantoea agglomerans</name>
    <dbReference type="NCBI Taxonomy" id="549"/>
    <lineage>
        <taxon>Bacteria</taxon>
        <taxon>Pseudomonadati</taxon>
        <taxon>Pseudomonadota</taxon>
        <taxon>Gammaproteobacteria</taxon>
        <taxon>Enterobacterales</taxon>
        <taxon>Erwiniaceae</taxon>
        <taxon>Pantoea</taxon>
        <taxon>Pantoea agglomerans group</taxon>
    </lineage>
</organism>
<sequence length="221" mass="24444">MLAQKIYEDQSTLNKLQSMGLTVDDFIFAISRAIHESRRSSPLHPRTSAMSRAWEEVVAAFRESVLSGLKGWNYTFNSGLEYTINSELGLSIIATSGNKDTGLVDGFPKTKNAKGAATENVVSRNLDLFNPDEIAGDDAEELTDSIIDSTKTYVFLYYFDLGAQEVRCELSLPSGMSGYNGHNKISAWSERIILPAVPFSAAVDMPEKEFNEEIDIVVSRK</sequence>
<accession>A0ACC5PVJ3</accession>
<keyword evidence="2" id="KW-1185">Reference proteome</keyword>
<reference evidence="1 2" key="1">
    <citation type="journal article" date="2020" name="FEMS Microbiol. Ecol.">
        <title>Temporal dynamics of bacterial communities during seed development and maturation.</title>
        <authorList>
            <person name="Chesneau G."/>
            <person name="Torres-Cortes G."/>
            <person name="Briand M."/>
            <person name="Darrasse A."/>
            <person name="Preveaux A."/>
            <person name="Marais C."/>
            <person name="Jacques M.A."/>
            <person name="Shade A."/>
            <person name="Barret M."/>
        </authorList>
    </citation>
    <scope>NUCLEOTIDE SEQUENCE [LARGE SCALE GENOMIC DNA]</scope>
    <source>
        <strain evidence="1 2">CFBP13709</strain>
    </source>
</reference>
<dbReference type="EMBL" id="JACYNR010000031">
    <property type="protein sequence ID" value="MBD8129069.1"/>
    <property type="molecule type" value="Genomic_DNA"/>
</dbReference>
<gene>
    <name evidence="1" type="ORF">IFT41_23515</name>
</gene>
<evidence type="ECO:0000313" key="1">
    <source>
        <dbReference type="EMBL" id="MBD8129069.1"/>
    </source>
</evidence>
<name>A0ACC5PVJ3_ENTAG</name>